<feature type="region of interest" description="Disordered" evidence="1">
    <location>
        <begin position="1"/>
        <end position="34"/>
    </location>
</feature>
<dbReference type="Proteomes" id="UP001601422">
    <property type="component" value="Unassembled WGS sequence"/>
</dbReference>
<feature type="region of interest" description="Disordered" evidence="1">
    <location>
        <begin position="274"/>
        <end position="295"/>
    </location>
</feature>
<evidence type="ECO:0000313" key="2">
    <source>
        <dbReference type="EMBL" id="MFF0009707.1"/>
    </source>
</evidence>
<keyword evidence="3" id="KW-1185">Reference proteome</keyword>
<feature type="compositionally biased region" description="Low complexity" evidence="1">
    <location>
        <begin position="212"/>
        <end position="221"/>
    </location>
</feature>
<feature type="compositionally biased region" description="Basic and acidic residues" evidence="1">
    <location>
        <begin position="68"/>
        <end position="92"/>
    </location>
</feature>
<dbReference type="EMBL" id="JBIAJP010000022">
    <property type="protein sequence ID" value="MFF0009707.1"/>
    <property type="molecule type" value="Genomic_DNA"/>
</dbReference>
<feature type="region of interest" description="Disordered" evidence="1">
    <location>
        <begin position="53"/>
        <end position="93"/>
    </location>
</feature>
<sequence>MTHTEAAAALEEAQLQQHIDRDREDLADDERGPAEIAEWTRIVQLLASIGSTYDPDTDAMVQDELAADAERERAKQLEDDKRRQEEEAETARHAALAPDVLRHGLLRTLARTGLLDSLSEDEQAAVNRLPDSDPAAALALNALLRPPPRSRSRCTSGDRVVTGDPDTTASSSFVAELLDDVKREGLTGAPRHLGFDTADREILSYLPGSGGTTRQQGSSQRAGTSLDGTGRLGRLDRHTALLDQFSGIWAGDLDRCPCPLGAVSLFPRLSRFGRFSRSRNGQPRAAATDGPATAQ</sequence>
<gene>
    <name evidence="2" type="ORF">ACFYQT_40655</name>
</gene>
<feature type="region of interest" description="Disordered" evidence="1">
    <location>
        <begin position="146"/>
        <end position="167"/>
    </location>
</feature>
<feature type="compositionally biased region" description="Low complexity" evidence="1">
    <location>
        <begin position="1"/>
        <end position="17"/>
    </location>
</feature>
<reference evidence="2 3" key="1">
    <citation type="submission" date="2024-10" db="EMBL/GenBank/DDBJ databases">
        <title>The Natural Products Discovery Center: Release of the First 8490 Sequenced Strains for Exploring Actinobacteria Biosynthetic Diversity.</title>
        <authorList>
            <person name="Kalkreuter E."/>
            <person name="Kautsar S.A."/>
            <person name="Yang D."/>
            <person name="Bader C.D."/>
            <person name="Teijaro C.N."/>
            <person name="Fluegel L."/>
            <person name="Davis C.M."/>
            <person name="Simpson J.R."/>
            <person name="Lauterbach L."/>
            <person name="Steele A.D."/>
            <person name="Gui C."/>
            <person name="Meng S."/>
            <person name="Li G."/>
            <person name="Viehrig K."/>
            <person name="Ye F."/>
            <person name="Su P."/>
            <person name="Kiefer A.F."/>
            <person name="Nichols A."/>
            <person name="Cepeda A.J."/>
            <person name="Yan W."/>
            <person name="Fan B."/>
            <person name="Jiang Y."/>
            <person name="Adhikari A."/>
            <person name="Zheng C.-J."/>
            <person name="Schuster L."/>
            <person name="Cowan T.M."/>
            <person name="Smanski M.J."/>
            <person name="Chevrette M.G."/>
            <person name="De Carvalho L.P.S."/>
            <person name="Shen B."/>
        </authorList>
    </citation>
    <scope>NUCLEOTIDE SEQUENCE [LARGE SCALE GENOMIC DNA]</scope>
    <source>
        <strain evidence="2 3">NPDC005497</strain>
    </source>
</reference>
<comment type="caution">
    <text evidence="2">The sequence shown here is derived from an EMBL/GenBank/DDBJ whole genome shotgun (WGS) entry which is preliminary data.</text>
</comment>
<protein>
    <recommendedName>
        <fullName evidence="4">DUF222 domain-containing protein</fullName>
    </recommendedName>
</protein>
<evidence type="ECO:0008006" key="4">
    <source>
        <dbReference type="Google" id="ProtNLM"/>
    </source>
</evidence>
<dbReference type="RefSeq" id="WP_362053359.1">
    <property type="nucleotide sequence ID" value="NZ_JBEXWN010000033.1"/>
</dbReference>
<accession>A0ABW6NAR2</accession>
<evidence type="ECO:0000256" key="1">
    <source>
        <dbReference type="SAM" id="MobiDB-lite"/>
    </source>
</evidence>
<name>A0ABW6NAR2_9ACTN</name>
<feature type="region of interest" description="Disordered" evidence="1">
    <location>
        <begin position="204"/>
        <end position="230"/>
    </location>
</feature>
<evidence type="ECO:0000313" key="3">
    <source>
        <dbReference type="Proteomes" id="UP001601422"/>
    </source>
</evidence>
<proteinExistence type="predicted"/>
<organism evidence="2 3">
    <name type="scientific">Streptomyces tibetensis</name>
    <dbReference type="NCBI Taxonomy" id="2382123"/>
    <lineage>
        <taxon>Bacteria</taxon>
        <taxon>Bacillati</taxon>
        <taxon>Actinomycetota</taxon>
        <taxon>Actinomycetes</taxon>
        <taxon>Kitasatosporales</taxon>
        <taxon>Streptomycetaceae</taxon>
        <taxon>Streptomyces</taxon>
    </lineage>
</organism>
<feature type="compositionally biased region" description="Basic and acidic residues" evidence="1">
    <location>
        <begin position="18"/>
        <end position="33"/>
    </location>
</feature>